<evidence type="ECO:0000259" key="4">
    <source>
        <dbReference type="PROSITE" id="PS50932"/>
    </source>
</evidence>
<organism evidence="5 9">
    <name type="scientific">Hungatella hathewayi</name>
    <dbReference type="NCBI Taxonomy" id="154046"/>
    <lineage>
        <taxon>Bacteria</taxon>
        <taxon>Bacillati</taxon>
        <taxon>Bacillota</taxon>
        <taxon>Clostridia</taxon>
        <taxon>Lachnospirales</taxon>
        <taxon>Lachnospiraceae</taxon>
        <taxon>Hungatella</taxon>
    </lineage>
</organism>
<sequence>MSISAKELAQKLNISAATVSMVLNRKPGISEKTRNLVLDAAREYGYDFSKKWDTAEEKGSILYVIYKKHGTVVADTPFFSQLTEGIEQACKGKGFELQITYFYENKDIGAQIQELSEKNCQGILLLGTEMDVEYFQPFTRLKVPMVVLDTYFEELDCDSVLINNVQGAYLATNYLIDKGLGEIGYLRSSYPIGNFEERADGYYKALRHHDLPTSHPYVHRLTPSMEGAYTDMSEILREKPPVAPAYFADNDLIAAGAMRAFKEFGYKIPEDISIVGFDDTPICDFLEPPLTTMEVPKKRLGELAVLRLLQKIAGETKVMIKTEVSVKLHERKSVKG</sequence>
<reference evidence="5 9" key="1">
    <citation type="submission" date="2015-09" db="EMBL/GenBank/DDBJ databases">
        <authorList>
            <consortium name="Pathogen Informatics"/>
        </authorList>
    </citation>
    <scope>NUCLEOTIDE SEQUENCE [LARGE SCALE GENOMIC DNA]</scope>
    <source>
        <strain evidence="5 9">2789STDY5608850</strain>
    </source>
</reference>
<evidence type="ECO:0000256" key="1">
    <source>
        <dbReference type="ARBA" id="ARBA00023015"/>
    </source>
</evidence>
<evidence type="ECO:0000313" key="10">
    <source>
        <dbReference type="Proteomes" id="UP000261023"/>
    </source>
</evidence>
<dbReference type="GO" id="GO:0000976">
    <property type="term" value="F:transcription cis-regulatory region binding"/>
    <property type="evidence" value="ECO:0007669"/>
    <property type="project" value="TreeGrafter"/>
</dbReference>
<dbReference type="SMART" id="SM00354">
    <property type="entry name" value="HTH_LACI"/>
    <property type="match status" value="1"/>
</dbReference>
<dbReference type="PROSITE" id="PS50932">
    <property type="entry name" value="HTH_LACI_2"/>
    <property type="match status" value="1"/>
</dbReference>
<dbReference type="InterPro" id="IPR010982">
    <property type="entry name" value="Lambda_DNA-bd_dom_sf"/>
</dbReference>
<dbReference type="Proteomes" id="UP000261257">
    <property type="component" value="Unassembled WGS sequence"/>
</dbReference>
<dbReference type="EMBL" id="CYZE01000041">
    <property type="protein sequence ID" value="CUP50198.1"/>
    <property type="molecule type" value="Genomic_DNA"/>
</dbReference>
<dbReference type="SUPFAM" id="SSF47413">
    <property type="entry name" value="lambda repressor-like DNA-binding domains"/>
    <property type="match status" value="1"/>
</dbReference>
<dbReference type="RefSeq" id="WP_002601247.1">
    <property type="nucleotide sequence ID" value="NZ_CABIXC010000041.1"/>
</dbReference>
<dbReference type="Proteomes" id="UP000263014">
    <property type="component" value="Unassembled WGS sequence"/>
</dbReference>
<evidence type="ECO:0000256" key="2">
    <source>
        <dbReference type="ARBA" id="ARBA00023125"/>
    </source>
</evidence>
<dbReference type="EMBL" id="QSSQ01000028">
    <property type="protein sequence ID" value="RGM00041.1"/>
    <property type="molecule type" value="Genomic_DNA"/>
</dbReference>
<dbReference type="AlphaFoldDB" id="A0A174NU81"/>
<evidence type="ECO:0000313" key="6">
    <source>
        <dbReference type="EMBL" id="RGD68255.1"/>
    </source>
</evidence>
<dbReference type="GO" id="GO:0003700">
    <property type="term" value="F:DNA-binding transcription factor activity"/>
    <property type="evidence" value="ECO:0007669"/>
    <property type="project" value="TreeGrafter"/>
</dbReference>
<evidence type="ECO:0000313" key="11">
    <source>
        <dbReference type="Proteomes" id="UP000261257"/>
    </source>
</evidence>
<dbReference type="Gene3D" id="1.10.260.40">
    <property type="entry name" value="lambda repressor-like DNA-binding domains"/>
    <property type="match status" value="1"/>
</dbReference>
<name>A0A174NU81_9FIRM</name>
<dbReference type="InterPro" id="IPR046335">
    <property type="entry name" value="LacI/GalR-like_sensor"/>
</dbReference>
<gene>
    <name evidence="5" type="primary">purR3</name>
    <name evidence="6" type="ORF">DWX31_22310</name>
    <name evidence="8" type="ORF">DXC39_22135</name>
    <name evidence="7" type="ORF">DXD79_27225</name>
    <name evidence="5" type="ORF">ERS852407_06118</name>
</gene>
<proteinExistence type="predicted"/>
<evidence type="ECO:0000313" key="8">
    <source>
        <dbReference type="EMBL" id="RGM00041.1"/>
    </source>
</evidence>
<dbReference type="OrthoDB" id="43195at2"/>
<reference evidence="10 11" key="2">
    <citation type="submission" date="2018-08" db="EMBL/GenBank/DDBJ databases">
        <title>A genome reference for cultivated species of the human gut microbiota.</title>
        <authorList>
            <person name="Zou Y."/>
            <person name="Xue W."/>
            <person name="Luo G."/>
        </authorList>
    </citation>
    <scope>NUCLEOTIDE SEQUENCE [LARGE SCALE GENOMIC DNA]</scope>
    <source>
        <strain evidence="6 10">AF19-13AC</strain>
        <strain evidence="8 11">TF05-11AC</strain>
        <strain evidence="7 12">TM09-12</strain>
    </source>
</reference>
<dbReference type="Proteomes" id="UP000261023">
    <property type="component" value="Unassembled WGS sequence"/>
</dbReference>
<dbReference type="GeneID" id="86063983"/>
<evidence type="ECO:0000313" key="5">
    <source>
        <dbReference type="EMBL" id="CUP50198.1"/>
    </source>
</evidence>
<evidence type="ECO:0000256" key="3">
    <source>
        <dbReference type="ARBA" id="ARBA00023163"/>
    </source>
</evidence>
<accession>A0A174NU81</accession>
<evidence type="ECO:0000313" key="12">
    <source>
        <dbReference type="Proteomes" id="UP000263014"/>
    </source>
</evidence>
<keyword evidence="2" id="KW-0238">DNA-binding</keyword>
<dbReference type="Proteomes" id="UP000095651">
    <property type="component" value="Unassembled WGS sequence"/>
</dbReference>
<dbReference type="PANTHER" id="PTHR30146:SF109">
    <property type="entry name" value="HTH-TYPE TRANSCRIPTIONAL REGULATOR GALS"/>
    <property type="match status" value="1"/>
</dbReference>
<dbReference type="Gene3D" id="3.40.50.2300">
    <property type="match status" value="2"/>
</dbReference>
<dbReference type="CDD" id="cd01392">
    <property type="entry name" value="HTH_LacI"/>
    <property type="match status" value="1"/>
</dbReference>
<dbReference type="SUPFAM" id="SSF53822">
    <property type="entry name" value="Periplasmic binding protein-like I"/>
    <property type="match status" value="1"/>
</dbReference>
<evidence type="ECO:0000313" key="9">
    <source>
        <dbReference type="Proteomes" id="UP000095651"/>
    </source>
</evidence>
<dbReference type="EMBL" id="QTJW01000017">
    <property type="protein sequence ID" value="RGD68255.1"/>
    <property type="molecule type" value="Genomic_DNA"/>
</dbReference>
<dbReference type="Pfam" id="PF00356">
    <property type="entry name" value="LacI"/>
    <property type="match status" value="1"/>
</dbReference>
<dbReference type="InterPro" id="IPR000843">
    <property type="entry name" value="HTH_LacI"/>
</dbReference>
<keyword evidence="3" id="KW-0804">Transcription</keyword>
<evidence type="ECO:0000313" key="7">
    <source>
        <dbReference type="EMBL" id="RGI97854.1"/>
    </source>
</evidence>
<protein>
    <submittedName>
        <fullName evidence="5">HTH-type transcriptional repressor PurR</fullName>
    </submittedName>
    <submittedName>
        <fullName evidence="6">LacI family transcriptional regulator</fullName>
    </submittedName>
</protein>
<feature type="domain" description="HTH lacI-type" evidence="4">
    <location>
        <begin position="1"/>
        <end position="46"/>
    </location>
</feature>
<dbReference type="Pfam" id="PF13377">
    <property type="entry name" value="Peripla_BP_3"/>
    <property type="match status" value="1"/>
</dbReference>
<dbReference type="EMBL" id="QSON01000018">
    <property type="protein sequence ID" value="RGI97854.1"/>
    <property type="molecule type" value="Genomic_DNA"/>
</dbReference>
<dbReference type="InterPro" id="IPR028082">
    <property type="entry name" value="Peripla_BP_I"/>
</dbReference>
<dbReference type="PANTHER" id="PTHR30146">
    <property type="entry name" value="LACI-RELATED TRANSCRIPTIONAL REPRESSOR"/>
    <property type="match status" value="1"/>
</dbReference>
<keyword evidence="1" id="KW-0805">Transcription regulation</keyword>